<dbReference type="NCBIfam" id="TIGR00180">
    <property type="entry name" value="parB_part"/>
    <property type="match status" value="1"/>
</dbReference>
<keyword evidence="4" id="KW-0614">Plasmid</keyword>
<dbReference type="Pfam" id="PF07506">
    <property type="entry name" value="RepB"/>
    <property type="match status" value="1"/>
</dbReference>
<dbReference type="KEGG" id="otm:OSB_33110"/>
<evidence type="ECO:0000313" key="5">
    <source>
        <dbReference type="Proteomes" id="UP000067444"/>
    </source>
</evidence>
<dbReference type="EMBL" id="CP012161">
    <property type="protein sequence ID" value="AKS47824.1"/>
    <property type="molecule type" value="Genomic_DNA"/>
</dbReference>
<dbReference type="GO" id="GO:0007059">
    <property type="term" value="P:chromosome segregation"/>
    <property type="evidence" value="ECO:0007669"/>
    <property type="project" value="TreeGrafter"/>
</dbReference>
<accession>A0A0K0YA65</accession>
<geneLocation type="plasmid" evidence="4 5">
    <name>OSB_p1</name>
</geneLocation>
<feature type="domain" description="ParB-like N-terminal" evidence="3">
    <location>
        <begin position="52"/>
        <end position="149"/>
    </location>
</feature>
<gene>
    <name evidence="4" type="primary">spo0C</name>
    <name evidence="4" type="ORF">OSB_33110</name>
</gene>
<dbReference type="AlphaFoldDB" id="A0A0K0YA65"/>
<dbReference type="InterPro" id="IPR017819">
    <property type="entry name" value="Plasmid_partition_RepB"/>
</dbReference>
<dbReference type="SUPFAM" id="SSF109709">
    <property type="entry name" value="KorB DNA-binding domain-like"/>
    <property type="match status" value="1"/>
</dbReference>
<reference evidence="4 5" key="1">
    <citation type="journal article" date="2015" name="Genome Announc.">
        <title>Closed Genome Sequence of Octadecabacter temperatus SB1, the First Mesophilic Species of the Genus Octadecabacter.</title>
        <authorList>
            <person name="Voget S."/>
            <person name="Billerbeck S."/>
            <person name="Simon M."/>
            <person name="Daniel R."/>
        </authorList>
    </citation>
    <scope>NUCLEOTIDE SEQUENCE [LARGE SCALE GENOMIC DNA]</scope>
    <source>
        <strain evidence="4 5">SB1</strain>
        <plasmid evidence="4">OSB_p1</plasmid>
    </source>
</reference>
<dbReference type="InterPro" id="IPR011111">
    <property type="entry name" value="Plasmid_RepB"/>
</dbReference>
<dbReference type="CDD" id="cd16405">
    <property type="entry name" value="RepB_like_N"/>
    <property type="match status" value="1"/>
</dbReference>
<dbReference type="InterPro" id="IPR037972">
    <property type="entry name" value="RepB_N"/>
</dbReference>
<dbReference type="InterPro" id="IPR036086">
    <property type="entry name" value="ParB/Sulfiredoxin_sf"/>
</dbReference>
<dbReference type="GO" id="GO:0003677">
    <property type="term" value="F:DNA binding"/>
    <property type="evidence" value="ECO:0007669"/>
    <property type="project" value="InterPro"/>
</dbReference>
<feature type="region of interest" description="Disordered" evidence="2">
    <location>
        <begin position="19"/>
        <end position="38"/>
    </location>
</feature>
<dbReference type="InterPro" id="IPR004437">
    <property type="entry name" value="ParB/RepB/Spo0J"/>
</dbReference>
<dbReference type="PANTHER" id="PTHR33375:SF1">
    <property type="entry name" value="CHROMOSOME-PARTITIONING PROTEIN PARB-RELATED"/>
    <property type="match status" value="1"/>
</dbReference>
<comment type="similarity">
    <text evidence="1">Belongs to the ParB family.</text>
</comment>
<evidence type="ECO:0000256" key="2">
    <source>
        <dbReference type="SAM" id="MobiDB-lite"/>
    </source>
</evidence>
<evidence type="ECO:0000313" key="4">
    <source>
        <dbReference type="EMBL" id="AKS47824.1"/>
    </source>
</evidence>
<dbReference type="Proteomes" id="UP000067444">
    <property type="component" value="Plasmid OSB_p1"/>
</dbReference>
<dbReference type="InterPro" id="IPR003115">
    <property type="entry name" value="ParB_N"/>
</dbReference>
<dbReference type="PANTHER" id="PTHR33375">
    <property type="entry name" value="CHROMOSOME-PARTITIONING PROTEIN PARB-RELATED"/>
    <property type="match status" value="1"/>
</dbReference>
<dbReference type="InterPro" id="IPR050336">
    <property type="entry name" value="Chromosome_partition/occlusion"/>
</dbReference>
<dbReference type="RefSeq" id="WP_049836226.1">
    <property type="nucleotide sequence ID" value="NZ_CP012161.1"/>
</dbReference>
<organism evidence="4 5">
    <name type="scientific">Octadecabacter temperatus</name>
    <dbReference type="NCBI Taxonomy" id="1458307"/>
    <lineage>
        <taxon>Bacteria</taxon>
        <taxon>Pseudomonadati</taxon>
        <taxon>Pseudomonadota</taxon>
        <taxon>Alphaproteobacteria</taxon>
        <taxon>Rhodobacterales</taxon>
        <taxon>Roseobacteraceae</taxon>
        <taxon>Octadecabacter</taxon>
    </lineage>
</organism>
<dbReference type="PATRIC" id="fig|1458307.3.peg.3335"/>
<dbReference type="SUPFAM" id="SSF110849">
    <property type="entry name" value="ParB/Sulfiredoxin"/>
    <property type="match status" value="1"/>
</dbReference>
<keyword evidence="5" id="KW-1185">Reference proteome</keyword>
<dbReference type="Pfam" id="PF02195">
    <property type="entry name" value="ParB_N"/>
    <property type="match status" value="1"/>
</dbReference>
<evidence type="ECO:0000259" key="3">
    <source>
        <dbReference type="SMART" id="SM00470"/>
    </source>
</evidence>
<evidence type="ECO:0000256" key="1">
    <source>
        <dbReference type="ARBA" id="ARBA00006295"/>
    </source>
</evidence>
<dbReference type="GO" id="GO:0005694">
    <property type="term" value="C:chromosome"/>
    <property type="evidence" value="ECO:0007669"/>
    <property type="project" value="TreeGrafter"/>
</dbReference>
<dbReference type="SMART" id="SM00470">
    <property type="entry name" value="ParB"/>
    <property type="match status" value="1"/>
</dbReference>
<name>A0A0K0YA65_9RHOB</name>
<dbReference type="Gene3D" id="1.10.10.2830">
    <property type="match status" value="1"/>
</dbReference>
<protein>
    <submittedName>
        <fullName evidence="4">Chromosome-partitioning protein Spo0J</fullName>
    </submittedName>
</protein>
<proteinExistence type="inferred from homology"/>
<dbReference type="NCBIfam" id="TIGR03454">
    <property type="entry name" value="partition_RepB"/>
    <property type="match status" value="1"/>
</dbReference>
<dbReference type="Gene3D" id="3.90.1530.30">
    <property type="match status" value="1"/>
</dbReference>
<sequence length="326" mass="35041">MALDKNKAGIMAAITAATEGVAPKQTQKSTRAHRTLPKGTVGSVRAGLGGIQEIDTALILPWGPQDRLELTAVNTDEADDVQDLVESIRTSGQQVPVLLRPAADRDGKFEVVYGRRRTLACQELGIPVKALIRTLDDREALMAKGLENASRQDLSFYERARFAQAILDQGHTREEAQQALSISKNTLSQLERVARLIPDLVGVKIGPAPGAGRPKWMALAAAFDAGQINEDSAFRLLATQDIETPSDARLEAVLNSLSKRGAAEARAVERSPVAGTAVKSTGSSVTLTVKRAGQNKAFAEWFDDNIDRLLKESYQTFKNEAGGEGG</sequence>